<dbReference type="AlphaFoldDB" id="A0A1B1FK38"/>
<protein>
    <submittedName>
        <fullName evidence="1">Uncharacterized protein</fullName>
    </submittedName>
</protein>
<dbReference type="EMBL" id="KX232643">
    <property type="protein sequence ID" value="ANQ46364.1"/>
    <property type="molecule type" value="Genomic_DNA"/>
</dbReference>
<gene>
    <name evidence="1" type="primary">orf226</name>
</gene>
<name>A0A1B1FK38_9CHLO</name>
<proteinExistence type="predicted"/>
<keyword evidence="1" id="KW-0150">Chloroplast</keyword>
<geneLocation type="chloroplast" evidence="1"/>
<sequence length="226" mass="26195">MENIKQRKHIFVKGTYETKKSILVIKCSVHDIEHTTTFDTYNRSQNGCPICGRKQVSSKLMGRKFSEETIKKMTIASNQRPNRGGKPRHWRKNHAYSEWRKAVFQDYNNECAVTGVKKQKPGDLIVHHLNCVKNHVHLAFIPQNGIVLERSIHNNYHKKYGYGNNTVTQFKTFLLFLLEQQKNLSTQISSQANPEGLEGPETRAYELNRLMKLHEHLGRVELILKG</sequence>
<accession>A0A1B1FK38</accession>
<evidence type="ECO:0000313" key="1">
    <source>
        <dbReference type="EMBL" id="ANQ46364.1"/>
    </source>
</evidence>
<reference evidence="1" key="1">
    <citation type="submission" date="2016-05" db="EMBL/GenBank/DDBJ databases">
        <authorList>
            <person name="Lavstsen T."/>
            <person name="Jespersen J.S."/>
        </authorList>
    </citation>
    <scope>NUCLEOTIDE SEQUENCE</scope>
</reference>
<organism evidence="1">
    <name type="scientific">Tetrabaena socialis</name>
    <dbReference type="NCBI Taxonomy" id="47790"/>
    <lineage>
        <taxon>Eukaryota</taxon>
        <taxon>Viridiplantae</taxon>
        <taxon>Chlorophyta</taxon>
        <taxon>core chlorophytes</taxon>
        <taxon>Chlorophyceae</taxon>
        <taxon>CS clade</taxon>
        <taxon>Chlamydomonadales</taxon>
        <taxon>Tetrabaenaceae</taxon>
        <taxon>Tetrabaena</taxon>
    </lineage>
</organism>
<keyword evidence="1" id="KW-0934">Plastid</keyword>